<proteinExistence type="predicted"/>
<accession>A0AC34F7T9</accession>
<protein>
    <submittedName>
        <fullName evidence="2">Histone H2A/H2B/H3 domain-containing protein</fullName>
    </submittedName>
</protein>
<name>A0AC34F7T9_9BILA</name>
<evidence type="ECO:0000313" key="2">
    <source>
        <dbReference type="WBParaSite" id="ES5_v2.g13332.t1"/>
    </source>
</evidence>
<reference evidence="2" key="1">
    <citation type="submission" date="2022-11" db="UniProtKB">
        <authorList>
            <consortium name="WormBaseParasite"/>
        </authorList>
    </citation>
    <scope>IDENTIFICATION</scope>
</reference>
<dbReference type="Proteomes" id="UP000887579">
    <property type="component" value="Unplaced"/>
</dbReference>
<dbReference type="WBParaSite" id="ES5_v2.g13332.t1">
    <property type="protein sequence ID" value="ES5_v2.g13332.t1"/>
    <property type="gene ID" value="ES5_v2.g13332"/>
</dbReference>
<sequence>MARKGAVKSVRANNSSDDQQSPAPQPRPPRKQATPKKDVTIRKIYRLVKEVMQTESVTHADLRIQRLALEAIHHAAEAFLVNMFEDANLLACHARRVTVMAKDIQLLKRLHMSMNDYKKR</sequence>
<evidence type="ECO:0000313" key="1">
    <source>
        <dbReference type="Proteomes" id="UP000887579"/>
    </source>
</evidence>
<organism evidence="1 2">
    <name type="scientific">Panagrolaimus sp. ES5</name>
    <dbReference type="NCBI Taxonomy" id="591445"/>
    <lineage>
        <taxon>Eukaryota</taxon>
        <taxon>Metazoa</taxon>
        <taxon>Ecdysozoa</taxon>
        <taxon>Nematoda</taxon>
        <taxon>Chromadorea</taxon>
        <taxon>Rhabditida</taxon>
        <taxon>Tylenchina</taxon>
        <taxon>Panagrolaimomorpha</taxon>
        <taxon>Panagrolaimoidea</taxon>
        <taxon>Panagrolaimidae</taxon>
        <taxon>Panagrolaimus</taxon>
    </lineage>
</organism>